<sequence>MICDDTTLMMMMITMSCYYSTAFVTRVEQKEREMLGDRSIYLWSIDTAETKVDNYFAQRWVRLRFFRVKSSKMKYNISLVIITISLFSLSTLVNGATLNQYSGVVEGYYWPTGDTIRGHLNFDDAEGVTTTEQQTLEKNMVASLASAYPSTSLWGLTPAYYYQETTRANWNKSLETIDAVSSTIPFVFTGEKITESTFSPAKFPNLKSNRPLVVWDNWIAEDTSTRLAWGMIDQRISNNMFTAPYGYILNLGYPLERVIHHIYCLGVISKVSSNNQPMPSCNVTQSAAYWSQWLSDNGFLHNNQTVVSVTTGLAQAINNDQFFDTIALFEQANPSVAGIFSLPPNPPIHHPHPLHQMVKEVNQAMQSFYRHH</sequence>
<gene>
    <name evidence="2" type="ORF">DFA_05312</name>
</gene>
<dbReference type="AlphaFoldDB" id="F4PNX7"/>
<keyword evidence="1" id="KW-0472">Membrane</keyword>
<dbReference type="InterPro" id="IPR017853">
    <property type="entry name" value="GH"/>
</dbReference>
<dbReference type="KEGG" id="dfa:DFA_05312"/>
<keyword evidence="3" id="KW-1185">Reference proteome</keyword>
<dbReference type="Gene3D" id="3.20.20.80">
    <property type="entry name" value="Glycosidases"/>
    <property type="match status" value="1"/>
</dbReference>
<accession>F4PNX7</accession>
<keyword evidence="1" id="KW-1133">Transmembrane helix</keyword>
<dbReference type="GeneID" id="14875678"/>
<evidence type="ECO:0000313" key="3">
    <source>
        <dbReference type="Proteomes" id="UP000007797"/>
    </source>
</evidence>
<dbReference type="SUPFAM" id="SSF51445">
    <property type="entry name" value="(Trans)glycosidases"/>
    <property type="match status" value="1"/>
</dbReference>
<dbReference type="EMBL" id="GL883008">
    <property type="protein sequence ID" value="EGG23180.1"/>
    <property type="molecule type" value="Genomic_DNA"/>
</dbReference>
<dbReference type="Proteomes" id="UP000007797">
    <property type="component" value="Unassembled WGS sequence"/>
</dbReference>
<keyword evidence="1" id="KW-0812">Transmembrane</keyword>
<organism evidence="2 3">
    <name type="scientific">Cavenderia fasciculata</name>
    <name type="common">Slime mold</name>
    <name type="synonym">Dictyostelium fasciculatum</name>
    <dbReference type="NCBI Taxonomy" id="261658"/>
    <lineage>
        <taxon>Eukaryota</taxon>
        <taxon>Amoebozoa</taxon>
        <taxon>Evosea</taxon>
        <taxon>Eumycetozoa</taxon>
        <taxon>Dictyostelia</taxon>
        <taxon>Acytosteliales</taxon>
        <taxon>Cavenderiaceae</taxon>
        <taxon>Cavenderia</taxon>
    </lineage>
</organism>
<name>F4PNX7_CACFS</name>
<dbReference type="STRING" id="1054147.F4PNX7"/>
<reference evidence="3" key="1">
    <citation type="journal article" date="2011" name="Genome Res.">
        <title>Phylogeny-wide analysis of social amoeba genomes highlights ancient origins for complex intercellular communication.</title>
        <authorList>
            <person name="Heidel A.J."/>
            <person name="Lawal H.M."/>
            <person name="Felder M."/>
            <person name="Schilde C."/>
            <person name="Helps N.R."/>
            <person name="Tunggal B."/>
            <person name="Rivero F."/>
            <person name="John U."/>
            <person name="Schleicher M."/>
            <person name="Eichinger L."/>
            <person name="Platzer M."/>
            <person name="Noegel A.A."/>
            <person name="Schaap P."/>
            <person name="Gloeckner G."/>
        </authorList>
    </citation>
    <scope>NUCLEOTIDE SEQUENCE [LARGE SCALE GENOMIC DNA]</scope>
    <source>
        <strain evidence="3">SH3</strain>
    </source>
</reference>
<dbReference type="RefSeq" id="XP_004361031.1">
    <property type="nucleotide sequence ID" value="XM_004360974.1"/>
</dbReference>
<protein>
    <submittedName>
        <fullName evidence="2">Uncharacterized protein</fullName>
    </submittedName>
</protein>
<dbReference type="OrthoDB" id="16653at2759"/>
<proteinExistence type="predicted"/>
<feature type="transmembrane region" description="Helical" evidence="1">
    <location>
        <begin position="75"/>
        <end position="93"/>
    </location>
</feature>
<evidence type="ECO:0000313" key="2">
    <source>
        <dbReference type="EMBL" id="EGG23180.1"/>
    </source>
</evidence>
<evidence type="ECO:0000256" key="1">
    <source>
        <dbReference type="SAM" id="Phobius"/>
    </source>
</evidence>